<dbReference type="InterPro" id="IPR036259">
    <property type="entry name" value="MFS_trans_sf"/>
</dbReference>
<keyword evidence="4 6" id="KW-1133">Transmembrane helix</keyword>
<gene>
    <name evidence="8" type="ORF">QF034_001296</name>
</gene>
<feature type="transmembrane region" description="Helical" evidence="6">
    <location>
        <begin position="73"/>
        <end position="93"/>
    </location>
</feature>
<organism evidence="8 9">
    <name type="scientific">Streptomyces africanus</name>
    <dbReference type="NCBI Taxonomy" id="231024"/>
    <lineage>
        <taxon>Bacteria</taxon>
        <taxon>Bacillati</taxon>
        <taxon>Actinomycetota</taxon>
        <taxon>Actinomycetes</taxon>
        <taxon>Kitasatosporales</taxon>
        <taxon>Streptomycetaceae</taxon>
        <taxon>Streptomyces</taxon>
    </lineage>
</organism>
<evidence type="ECO:0000256" key="5">
    <source>
        <dbReference type="ARBA" id="ARBA00023136"/>
    </source>
</evidence>
<feature type="transmembrane region" description="Helical" evidence="6">
    <location>
        <begin position="321"/>
        <end position="339"/>
    </location>
</feature>
<keyword evidence="3 6" id="KW-0812">Transmembrane</keyword>
<dbReference type="Proteomes" id="UP001232755">
    <property type="component" value="Unassembled WGS sequence"/>
</dbReference>
<feature type="transmembrane region" description="Helical" evidence="6">
    <location>
        <begin position="201"/>
        <end position="222"/>
    </location>
</feature>
<comment type="subcellular location">
    <subcellularLocation>
        <location evidence="1">Cell membrane</location>
        <topology evidence="1">Multi-pass membrane protein</topology>
    </subcellularLocation>
</comment>
<dbReference type="PANTHER" id="PTHR23519">
    <property type="entry name" value="AUTOPHAGY-RELATED PROTEIN 22"/>
    <property type="match status" value="1"/>
</dbReference>
<evidence type="ECO:0000256" key="6">
    <source>
        <dbReference type="SAM" id="Phobius"/>
    </source>
</evidence>
<sequence>MGTDTARPEAADGAAGLRREQRGWYFYDWACSVYSTSVLTVFLGPYLTSVAESAADADGYVHPLGIPVRAGSFFAYSVSLSVIVAVLVMPLVGAAADRTGRKKPLLATAAYLGATATTAMFFLDGDRYLLGGALLIVANAAQSVAMMLYNSYLPQIAPPEQRDAVSSRGWAFGYAAGSLVLVVNLALYTGHDSFGVSESTAVRICLASAGLWWGAFTLIPLIRLRDRRSAAREAALPGFRQLAATVRDMRRHPLTLSFLLAYLVYNDGIQTVISQASVYGSEELGLGQSTLIGAVLLVQVLAVVGALTMGRLARTYGAKRTILGSLVAWTVTLAAGFFLPAGAPAWFFALAAGIGLVLGGSQALSRSLFSHLVPPGKEAEYFSAYEMSDRGMSWLGPLVFGLTYQLTGSYRDAIISLVGFFVIGFALLARVPVRRAIEEAGNPVPDRI</sequence>
<feature type="transmembrane region" description="Helical" evidence="6">
    <location>
        <begin position="256"/>
        <end position="278"/>
    </location>
</feature>
<reference evidence="8 9" key="1">
    <citation type="submission" date="2023-07" db="EMBL/GenBank/DDBJ databases">
        <title>Comparative genomics of wheat-associated soil bacteria to identify genetic determinants of phenazine resistance.</title>
        <authorList>
            <person name="Mouncey N."/>
        </authorList>
    </citation>
    <scope>NUCLEOTIDE SEQUENCE [LARGE SCALE GENOMIC DNA]</scope>
    <source>
        <strain evidence="8 9">B3I12</strain>
    </source>
</reference>
<dbReference type="Pfam" id="PF11700">
    <property type="entry name" value="ATG22"/>
    <property type="match status" value="1"/>
</dbReference>
<evidence type="ECO:0000256" key="1">
    <source>
        <dbReference type="ARBA" id="ARBA00004651"/>
    </source>
</evidence>
<feature type="domain" description="Major facilitator superfamily (MFS) profile" evidence="7">
    <location>
        <begin position="254"/>
        <end position="448"/>
    </location>
</feature>
<evidence type="ECO:0000313" key="8">
    <source>
        <dbReference type="EMBL" id="MDQ0747065.1"/>
    </source>
</evidence>
<accession>A0ABU0QI57</accession>
<dbReference type="RefSeq" id="WP_307174029.1">
    <property type="nucleotide sequence ID" value="NZ_JAUSYP010000001.1"/>
</dbReference>
<dbReference type="InterPro" id="IPR020846">
    <property type="entry name" value="MFS_dom"/>
</dbReference>
<evidence type="ECO:0000313" key="9">
    <source>
        <dbReference type="Proteomes" id="UP001232755"/>
    </source>
</evidence>
<dbReference type="EMBL" id="JAUSYP010000001">
    <property type="protein sequence ID" value="MDQ0747065.1"/>
    <property type="molecule type" value="Genomic_DNA"/>
</dbReference>
<name>A0ABU0QI57_9ACTN</name>
<dbReference type="Gene3D" id="1.20.1250.20">
    <property type="entry name" value="MFS general substrate transporter like domains"/>
    <property type="match status" value="1"/>
</dbReference>
<evidence type="ECO:0000256" key="4">
    <source>
        <dbReference type="ARBA" id="ARBA00022989"/>
    </source>
</evidence>
<dbReference type="InterPro" id="IPR050495">
    <property type="entry name" value="ATG22/LtaA_families"/>
</dbReference>
<keyword evidence="5 6" id="KW-0472">Membrane</keyword>
<feature type="transmembrane region" description="Helical" evidence="6">
    <location>
        <begin position="129"/>
        <end position="149"/>
    </location>
</feature>
<keyword evidence="9" id="KW-1185">Reference proteome</keyword>
<evidence type="ECO:0000256" key="3">
    <source>
        <dbReference type="ARBA" id="ARBA00022692"/>
    </source>
</evidence>
<dbReference type="PANTHER" id="PTHR23519:SF1">
    <property type="entry name" value="AUTOPHAGY-RELATED PROTEIN 22"/>
    <property type="match status" value="1"/>
</dbReference>
<feature type="transmembrane region" description="Helical" evidence="6">
    <location>
        <begin position="170"/>
        <end position="189"/>
    </location>
</feature>
<comment type="caution">
    <text evidence="8">The sequence shown here is derived from an EMBL/GenBank/DDBJ whole genome shotgun (WGS) entry which is preliminary data.</text>
</comment>
<keyword evidence="2" id="KW-0813">Transport</keyword>
<evidence type="ECO:0000259" key="7">
    <source>
        <dbReference type="PROSITE" id="PS50850"/>
    </source>
</evidence>
<feature type="transmembrane region" description="Helical" evidence="6">
    <location>
        <begin position="413"/>
        <end position="433"/>
    </location>
</feature>
<feature type="transmembrane region" description="Helical" evidence="6">
    <location>
        <begin position="26"/>
        <end position="47"/>
    </location>
</feature>
<dbReference type="InterPro" id="IPR024671">
    <property type="entry name" value="Atg22-like"/>
</dbReference>
<proteinExistence type="predicted"/>
<feature type="transmembrane region" description="Helical" evidence="6">
    <location>
        <begin position="105"/>
        <end position="123"/>
    </location>
</feature>
<feature type="transmembrane region" description="Helical" evidence="6">
    <location>
        <begin position="290"/>
        <end position="309"/>
    </location>
</feature>
<dbReference type="CDD" id="cd17482">
    <property type="entry name" value="MFS_YxiO_like"/>
    <property type="match status" value="1"/>
</dbReference>
<protein>
    <submittedName>
        <fullName evidence="8">UMF1 family MFS transporter</fullName>
    </submittedName>
</protein>
<evidence type="ECO:0000256" key="2">
    <source>
        <dbReference type="ARBA" id="ARBA00022448"/>
    </source>
</evidence>
<dbReference type="SUPFAM" id="SSF103473">
    <property type="entry name" value="MFS general substrate transporter"/>
    <property type="match status" value="1"/>
</dbReference>
<dbReference type="PROSITE" id="PS50850">
    <property type="entry name" value="MFS"/>
    <property type="match status" value="1"/>
</dbReference>